<gene>
    <name evidence="2" type="ORF">Scep_026466</name>
</gene>
<protein>
    <submittedName>
        <fullName evidence="2">Uncharacterized protein</fullName>
    </submittedName>
</protein>
<sequence>MASSSSPQKVLLILSALLLAFLVLSANAHALPDNAIPILKEEETKEAKSVAEKEINNVGQPRKMLIGVQAQASISSTVLCSLASGGIC</sequence>
<keyword evidence="1" id="KW-0732">Signal</keyword>
<dbReference type="AlphaFoldDB" id="A0AAP0EQH8"/>
<reference evidence="2 3" key="1">
    <citation type="submission" date="2024-01" db="EMBL/GenBank/DDBJ databases">
        <title>Genome assemblies of Stephania.</title>
        <authorList>
            <person name="Yang L."/>
        </authorList>
    </citation>
    <scope>NUCLEOTIDE SEQUENCE [LARGE SCALE GENOMIC DNA]</scope>
    <source>
        <strain evidence="2">JXDWG</strain>
        <tissue evidence="2">Leaf</tissue>
    </source>
</reference>
<evidence type="ECO:0000256" key="1">
    <source>
        <dbReference type="SAM" id="SignalP"/>
    </source>
</evidence>
<accession>A0AAP0EQH8</accession>
<name>A0AAP0EQH8_9MAGN</name>
<comment type="caution">
    <text evidence="2">The sequence shown here is derived from an EMBL/GenBank/DDBJ whole genome shotgun (WGS) entry which is preliminary data.</text>
</comment>
<keyword evidence="3" id="KW-1185">Reference proteome</keyword>
<proteinExistence type="predicted"/>
<organism evidence="2 3">
    <name type="scientific">Stephania cephalantha</name>
    <dbReference type="NCBI Taxonomy" id="152367"/>
    <lineage>
        <taxon>Eukaryota</taxon>
        <taxon>Viridiplantae</taxon>
        <taxon>Streptophyta</taxon>
        <taxon>Embryophyta</taxon>
        <taxon>Tracheophyta</taxon>
        <taxon>Spermatophyta</taxon>
        <taxon>Magnoliopsida</taxon>
        <taxon>Ranunculales</taxon>
        <taxon>Menispermaceae</taxon>
        <taxon>Menispermoideae</taxon>
        <taxon>Cissampelideae</taxon>
        <taxon>Stephania</taxon>
    </lineage>
</organism>
<dbReference type="Proteomes" id="UP001419268">
    <property type="component" value="Unassembled WGS sequence"/>
</dbReference>
<dbReference type="EMBL" id="JBBNAG010000011">
    <property type="protein sequence ID" value="KAK9094997.1"/>
    <property type="molecule type" value="Genomic_DNA"/>
</dbReference>
<evidence type="ECO:0000313" key="3">
    <source>
        <dbReference type="Proteomes" id="UP001419268"/>
    </source>
</evidence>
<evidence type="ECO:0000313" key="2">
    <source>
        <dbReference type="EMBL" id="KAK9094997.1"/>
    </source>
</evidence>
<feature type="chain" id="PRO_5042940101" evidence="1">
    <location>
        <begin position="31"/>
        <end position="88"/>
    </location>
</feature>
<feature type="signal peptide" evidence="1">
    <location>
        <begin position="1"/>
        <end position="30"/>
    </location>
</feature>